<dbReference type="RefSeq" id="WP_280928427.1">
    <property type="nucleotide sequence ID" value="NZ_JBHXLY010000052.1"/>
</dbReference>
<keyword evidence="5" id="KW-1185">Reference proteome</keyword>
<feature type="domain" description="CBS" evidence="3">
    <location>
        <begin position="90"/>
        <end position="147"/>
    </location>
</feature>
<feature type="domain" description="CBS" evidence="3">
    <location>
        <begin position="12"/>
        <end position="70"/>
    </location>
</feature>
<organism evidence="4 5">
    <name type="scientific">Streptomyces sindenensis</name>
    <dbReference type="NCBI Taxonomy" id="67363"/>
    <lineage>
        <taxon>Bacteria</taxon>
        <taxon>Bacillati</taxon>
        <taxon>Actinomycetota</taxon>
        <taxon>Actinomycetes</taxon>
        <taxon>Kitasatosporales</taxon>
        <taxon>Streptomycetaceae</taxon>
        <taxon>Streptomyces</taxon>
    </lineage>
</organism>
<dbReference type="PANTHER" id="PTHR43080">
    <property type="entry name" value="CBS DOMAIN-CONTAINING PROTEIN CBSX3, MITOCHONDRIAL"/>
    <property type="match status" value="1"/>
</dbReference>
<dbReference type="PANTHER" id="PTHR43080:SF29">
    <property type="entry name" value="OS02G0818000 PROTEIN"/>
    <property type="match status" value="1"/>
</dbReference>
<dbReference type="InterPro" id="IPR017080">
    <property type="entry name" value="UCP036990_CBS_BON"/>
</dbReference>
<dbReference type="PIRSF" id="PIRSF036990">
    <property type="entry name" value="UCP036990_CBS_BON"/>
    <property type="match status" value="1"/>
</dbReference>
<dbReference type="Proteomes" id="UP001598251">
    <property type="component" value="Unassembled WGS sequence"/>
</dbReference>
<dbReference type="PROSITE" id="PS51371">
    <property type="entry name" value="CBS"/>
    <property type="match status" value="2"/>
</dbReference>
<sequence length="207" mass="21791">MPVTPHTVSDVMSRAPVAVGSHASYRQVVELMAESKVSALPVLAGEGRVVGVVSEADLLPKEAFRGDGPPAAAQLDEAFKAASVLVEDLMSSPAVTVHPDAPISEAARIMARKHVKRLPVVNSEGLLEGVVSRGDLLKVFLRPDEDLLAEVRSEVLEPIATPSALNATVEEGVVTLKGSLVDRSMVPILANAIRAVEGVVDVRVDLE</sequence>
<dbReference type="CDD" id="cd04586">
    <property type="entry name" value="CBS_pair_BON_assoc"/>
    <property type="match status" value="1"/>
</dbReference>
<dbReference type="InterPro" id="IPR051257">
    <property type="entry name" value="Diverse_CBS-Domain"/>
</dbReference>
<accession>A0ABW6EUI3</accession>
<evidence type="ECO:0000256" key="2">
    <source>
        <dbReference type="PROSITE-ProRule" id="PRU00703"/>
    </source>
</evidence>
<gene>
    <name evidence="4" type="ORF">ACFWSS_33175</name>
</gene>
<proteinExistence type="predicted"/>
<reference evidence="4 5" key="1">
    <citation type="submission" date="2024-09" db="EMBL/GenBank/DDBJ databases">
        <title>The Natural Products Discovery Center: Release of the First 8490 Sequenced Strains for Exploring Actinobacteria Biosynthetic Diversity.</title>
        <authorList>
            <person name="Kalkreuter E."/>
            <person name="Kautsar S.A."/>
            <person name="Yang D."/>
            <person name="Bader C.D."/>
            <person name="Teijaro C.N."/>
            <person name="Fluegel L."/>
            <person name="Davis C.M."/>
            <person name="Simpson J.R."/>
            <person name="Lauterbach L."/>
            <person name="Steele A.D."/>
            <person name="Gui C."/>
            <person name="Meng S."/>
            <person name="Li G."/>
            <person name="Viehrig K."/>
            <person name="Ye F."/>
            <person name="Su P."/>
            <person name="Kiefer A.F."/>
            <person name="Nichols A."/>
            <person name="Cepeda A.J."/>
            <person name="Yan W."/>
            <person name="Fan B."/>
            <person name="Jiang Y."/>
            <person name="Adhikari A."/>
            <person name="Zheng C.-J."/>
            <person name="Schuster L."/>
            <person name="Cowan T.M."/>
            <person name="Smanski M.J."/>
            <person name="Chevrette M.G."/>
            <person name="De Carvalho L.P.S."/>
            <person name="Shen B."/>
        </authorList>
    </citation>
    <scope>NUCLEOTIDE SEQUENCE [LARGE SCALE GENOMIC DNA]</scope>
    <source>
        <strain evidence="4 5">NPDC058546</strain>
    </source>
</reference>
<evidence type="ECO:0000259" key="3">
    <source>
        <dbReference type="PROSITE" id="PS51371"/>
    </source>
</evidence>
<evidence type="ECO:0000313" key="5">
    <source>
        <dbReference type="Proteomes" id="UP001598251"/>
    </source>
</evidence>
<evidence type="ECO:0000256" key="1">
    <source>
        <dbReference type="ARBA" id="ARBA00023122"/>
    </source>
</evidence>
<dbReference type="InterPro" id="IPR007055">
    <property type="entry name" value="BON_dom"/>
</dbReference>
<name>A0ABW6EUI3_9ACTN</name>
<dbReference type="Gene3D" id="3.10.580.10">
    <property type="entry name" value="CBS-domain"/>
    <property type="match status" value="1"/>
</dbReference>
<keyword evidence="1 2" id="KW-0129">CBS domain</keyword>
<protein>
    <submittedName>
        <fullName evidence="4">CBS domain-containing protein</fullName>
    </submittedName>
</protein>
<dbReference type="InterPro" id="IPR046342">
    <property type="entry name" value="CBS_dom_sf"/>
</dbReference>
<dbReference type="EMBL" id="JBHXOF010000038">
    <property type="protein sequence ID" value="MFD4217730.1"/>
    <property type="molecule type" value="Genomic_DNA"/>
</dbReference>
<comment type="caution">
    <text evidence="4">The sequence shown here is derived from an EMBL/GenBank/DDBJ whole genome shotgun (WGS) entry which is preliminary data.</text>
</comment>
<evidence type="ECO:0000313" key="4">
    <source>
        <dbReference type="EMBL" id="MFD4217730.1"/>
    </source>
</evidence>
<dbReference type="InterPro" id="IPR000644">
    <property type="entry name" value="CBS_dom"/>
</dbReference>
<dbReference type="Pfam" id="PF00571">
    <property type="entry name" value="CBS"/>
    <property type="match status" value="2"/>
</dbReference>
<dbReference type="SMART" id="SM00116">
    <property type="entry name" value="CBS"/>
    <property type="match status" value="2"/>
</dbReference>
<dbReference type="Pfam" id="PF04972">
    <property type="entry name" value="BON"/>
    <property type="match status" value="1"/>
</dbReference>
<dbReference type="SUPFAM" id="SSF54631">
    <property type="entry name" value="CBS-domain pair"/>
    <property type="match status" value="1"/>
</dbReference>